<dbReference type="WBParaSite" id="MCU_006507-RA">
    <property type="protein sequence ID" value="MCU_006507-RA"/>
    <property type="gene ID" value="MCU_006507"/>
</dbReference>
<name>A0A5K3F9D9_MESCO</name>
<dbReference type="AlphaFoldDB" id="A0A5K3F9D9"/>
<organism evidence="2">
    <name type="scientific">Mesocestoides corti</name>
    <name type="common">Flatworm</name>
    <dbReference type="NCBI Taxonomy" id="53468"/>
    <lineage>
        <taxon>Eukaryota</taxon>
        <taxon>Metazoa</taxon>
        <taxon>Spiralia</taxon>
        <taxon>Lophotrochozoa</taxon>
        <taxon>Platyhelminthes</taxon>
        <taxon>Cestoda</taxon>
        <taxon>Eucestoda</taxon>
        <taxon>Cyclophyllidea</taxon>
        <taxon>Mesocestoididae</taxon>
        <taxon>Mesocestoides</taxon>
    </lineage>
</organism>
<feature type="compositionally biased region" description="Polar residues" evidence="1">
    <location>
        <begin position="1"/>
        <end position="28"/>
    </location>
</feature>
<evidence type="ECO:0000256" key="1">
    <source>
        <dbReference type="SAM" id="MobiDB-lite"/>
    </source>
</evidence>
<accession>A0A5K3F9D9</accession>
<proteinExistence type="predicted"/>
<reference evidence="2" key="1">
    <citation type="submission" date="2019-11" db="UniProtKB">
        <authorList>
            <consortium name="WormBaseParasite"/>
        </authorList>
    </citation>
    <scope>IDENTIFICATION</scope>
</reference>
<sequence>MSNPPLFGPSTSSTKPPRDQNTYDSAPPQTRIKQDLVWRGSYGLSRKPSPFSLKNERTNKSWRGLKDQKLERYSLGGAESPPVVDAVLVCQLKRSATSLNFDVVRKRWVGSGNRLVL</sequence>
<feature type="region of interest" description="Disordered" evidence="1">
    <location>
        <begin position="1"/>
        <end position="31"/>
    </location>
</feature>
<protein>
    <submittedName>
        <fullName evidence="2">Uncharacterized protein</fullName>
    </submittedName>
</protein>
<evidence type="ECO:0000313" key="2">
    <source>
        <dbReference type="WBParaSite" id="MCU_006507-RA"/>
    </source>
</evidence>